<gene>
    <name evidence="4" type="ORF">ACFSJ3_17125</name>
</gene>
<dbReference type="EMBL" id="JBHUHT010000028">
    <property type="protein sequence ID" value="MFD2097715.1"/>
    <property type="molecule type" value="Genomic_DNA"/>
</dbReference>
<dbReference type="Pfam" id="PF08240">
    <property type="entry name" value="ADH_N"/>
    <property type="match status" value="1"/>
</dbReference>
<evidence type="ECO:0000256" key="2">
    <source>
        <dbReference type="ARBA" id="ARBA00023002"/>
    </source>
</evidence>
<dbReference type="InterPro" id="IPR011032">
    <property type="entry name" value="GroES-like_sf"/>
</dbReference>
<dbReference type="Gene3D" id="3.40.50.720">
    <property type="entry name" value="NAD(P)-binding Rossmann-like Domain"/>
    <property type="match status" value="1"/>
</dbReference>
<dbReference type="InterPro" id="IPR013154">
    <property type="entry name" value="ADH-like_N"/>
</dbReference>
<evidence type="ECO:0000259" key="3">
    <source>
        <dbReference type="SMART" id="SM00829"/>
    </source>
</evidence>
<comment type="caution">
    <text evidence="4">The sequence shown here is derived from an EMBL/GenBank/DDBJ whole genome shotgun (WGS) entry which is preliminary data.</text>
</comment>
<dbReference type="SUPFAM" id="SSF51735">
    <property type="entry name" value="NAD(P)-binding Rossmann-fold domains"/>
    <property type="match status" value="1"/>
</dbReference>
<dbReference type="PANTHER" id="PTHR48106:SF7">
    <property type="entry name" value="DEHYDROGENASE, ZINC-CONTAINING, PUTATIVE (AFU_ORTHOLOGUE AFUA_5G10220)-RELATED"/>
    <property type="match status" value="1"/>
</dbReference>
<dbReference type="Pfam" id="PF13602">
    <property type="entry name" value="ADH_zinc_N_2"/>
    <property type="match status" value="1"/>
</dbReference>
<keyword evidence="1" id="KW-0521">NADP</keyword>
<reference evidence="5" key="1">
    <citation type="journal article" date="2019" name="Int. J. Syst. Evol. Microbiol.">
        <title>The Global Catalogue of Microorganisms (GCM) 10K type strain sequencing project: providing services to taxonomists for standard genome sequencing and annotation.</title>
        <authorList>
            <consortium name="The Broad Institute Genomics Platform"/>
            <consortium name="The Broad Institute Genome Sequencing Center for Infectious Disease"/>
            <person name="Wu L."/>
            <person name="Ma J."/>
        </authorList>
    </citation>
    <scope>NUCLEOTIDE SEQUENCE [LARGE SCALE GENOMIC DNA]</scope>
    <source>
        <strain evidence="5">CGMCC 1.10992</strain>
    </source>
</reference>
<evidence type="ECO:0000256" key="1">
    <source>
        <dbReference type="ARBA" id="ARBA00022857"/>
    </source>
</evidence>
<dbReference type="RefSeq" id="WP_345341916.1">
    <property type="nucleotide sequence ID" value="NZ_BAABLI010000032.1"/>
</dbReference>
<dbReference type="Gene3D" id="3.90.180.10">
    <property type="entry name" value="Medium-chain alcohol dehydrogenases, catalytic domain"/>
    <property type="match status" value="1"/>
</dbReference>
<dbReference type="PANTHER" id="PTHR48106">
    <property type="entry name" value="QUINONE OXIDOREDUCTASE PIG3-RELATED"/>
    <property type="match status" value="1"/>
</dbReference>
<keyword evidence="5" id="KW-1185">Reference proteome</keyword>
<organism evidence="4 5">
    <name type="scientific">Corallincola platygyrae</name>
    <dbReference type="NCBI Taxonomy" id="1193278"/>
    <lineage>
        <taxon>Bacteria</taxon>
        <taxon>Pseudomonadati</taxon>
        <taxon>Pseudomonadota</taxon>
        <taxon>Gammaproteobacteria</taxon>
        <taxon>Alteromonadales</taxon>
        <taxon>Psychromonadaceae</taxon>
        <taxon>Corallincola</taxon>
    </lineage>
</organism>
<dbReference type="SMART" id="SM00829">
    <property type="entry name" value="PKS_ER"/>
    <property type="match status" value="1"/>
</dbReference>
<protein>
    <submittedName>
        <fullName evidence="4">Alcohol dehydrogenase catalytic domain-containing protein</fullName>
    </submittedName>
</protein>
<dbReference type="InterPro" id="IPR020843">
    <property type="entry name" value="ER"/>
</dbReference>
<evidence type="ECO:0000313" key="5">
    <source>
        <dbReference type="Proteomes" id="UP001597380"/>
    </source>
</evidence>
<name>A0ABW4XRI9_9GAMM</name>
<proteinExistence type="predicted"/>
<accession>A0ABW4XRI9</accession>
<sequence length="326" mass="34584">MKTTCYNPANDTFSYTDKALPSPGPNDVLVKVLACGLNPVDAKINLWHGAAPGMNADWVPGLDVTGEIVELGSEVSGWSVGDKVLYHGDMFRPNGGFAEFAIHAAATLIPMPKVAPEIAAATPCAGWTAWRALVDKLDIERHNALFVAGGSGGVGSFALQIARGFGLEKVITSCSAINHEFVKSQGATHAIDYRSQDVVSELLKITDGAGVPIALDTVGGDNDILCASVLGYEGEMVELVQTVRPELYPDAFMKGLSFHQLSLGSGHRNGVKAVADLVRAGTDFSAWLEQGKLQVEKLTEISLSDVGDALKQIREQRTVGKIVLVN</sequence>
<dbReference type="Proteomes" id="UP001597380">
    <property type="component" value="Unassembled WGS sequence"/>
</dbReference>
<evidence type="ECO:0000313" key="4">
    <source>
        <dbReference type="EMBL" id="MFD2097715.1"/>
    </source>
</evidence>
<dbReference type="SUPFAM" id="SSF50129">
    <property type="entry name" value="GroES-like"/>
    <property type="match status" value="1"/>
</dbReference>
<dbReference type="InterPro" id="IPR036291">
    <property type="entry name" value="NAD(P)-bd_dom_sf"/>
</dbReference>
<feature type="domain" description="Enoyl reductase (ER)" evidence="3">
    <location>
        <begin position="9"/>
        <end position="324"/>
    </location>
</feature>
<keyword evidence="2" id="KW-0560">Oxidoreductase</keyword>